<keyword evidence="1" id="KW-0808">Transferase</keyword>
<gene>
    <name evidence="1" type="ORF">CLIB1444_07S07580</name>
</gene>
<protein>
    <submittedName>
        <fullName evidence="1">Serine/threonine-protein kinase Vhs1p</fullName>
    </submittedName>
</protein>
<evidence type="ECO:0000313" key="1">
    <source>
        <dbReference type="EMBL" id="CAH6722015.1"/>
    </source>
</evidence>
<name>A0ACA9YB12_9ASCO</name>
<proteinExistence type="predicted"/>
<comment type="caution">
    <text evidence="1">The sequence shown here is derived from an EMBL/GenBank/DDBJ whole genome shotgun (WGS) entry which is preliminary data.</text>
</comment>
<sequence length="395" mass="46507">MTLHVLPIIENDFNKTPIVPNFKFNPNKTLNGLYLNENYQFVKKIGAGTYGLIYLVRDVLTDKKYAAKIILKEQVGTLHQRDIENYKKFICEKIYYEFINKRITLEELNLDLIRDNGNNISYLKELSIHLKVHQHPNVVTIHKVYNFDVGIITLMDYYEQGDLFKNIVDNQIFDDNVLMMKNCILQIINIINYMKQCNVYHCDLKPENIMVRYNLNYQRNENDDIINFKELQIGIIDFGLSIEDSLICCNSCRGSSFYMAPERIVNYTKNDYIHSIMDLNEYSKREDDLMYFPTLKGDIWSIGILIINITCARNPWPNSSIVPNNNDVFQTYIYNNKSILKKILPISMEFNSLLNKIFKLNPNERVDLKQLYNDIINVDFFHDRLLTPPESPRSI</sequence>
<dbReference type="EMBL" id="CALSDN010000007">
    <property type="protein sequence ID" value="CAH6722015.1"/>
    <property type="molecule type" value="Genomic_DNA"/>
</dbReference>
<evidence type="ECO:0000313" key="2">
    <source>
        <dbReference type="Proteomes" id="UP001152531"/>
    </source>
</evidence>
<keyword evidence="1" id="KW-0418">Kinase</keyword>
<organism evidence="1 2">
    <name type="scientific">[Candida] jaroonii</name>
    <dbReference type="NCBI Taxonomy" id="467808"/>
    <lineage>
        <taxon>Eukaryota</taxon>
        <taxon>Fungi</taxon>
        <taxon>Dikarya</taxon>
        <taxon>Ascomycota</taxon>
        <taxon>Saccharomycotina</taxon>
        <taxon>Pichiomycetes</taxon>
        <taxon>Debaryomycetaceae</taxon>
        <taxon>Yamadazyma</taxon>
    </lineage>
</organism>
<keyword evidence="2" id="KW-1185">Reference proteome</keyword>
<accession>A0ACA9YB12</accession>
<reference evidence="1" key="1">
    <citation type="submission" date="2022-06" db="EMBL/GenBank/DDBJ databases">
        <authorList>
            <person name="Legras J.-L."/>
            <person name="Devillers H."/>
            <person name="Grondin C."/>
        </authorList>
    </citation>
    <scope>NUCLEOTIDE SEQUENCE</scope>
    <source>
        <strain evidence="1">CLIB 1444</strain>
    </source>
</reference>
<dbReference type="Proteomes" id="UP001152531">
    <property type="component" value="Unassembled WGS sequence"/>
</dbReference>